<gene>
    <name evidence="6" type="ORF">DPM12_12680</name>
</gene>
<dbReference type="EMBL" id="QMIG01000013">
    <property type="protein sequence ID" value="RAW13196.1"/>
    <property type="molecule type" value="Genomic_DNA"/>
</dbReference>
<dbReference type="OrthoDB" id="9806257at2"/>
<evidence type="ECO:0000313" key="6">
    <source>
        <dbReference type="EMBL" id="RAW13196.1"/>
    </source>
</evidence>
<dbReference type="RefSeq" id="WP_112258706.1">
    <property type="nucleotide sequence ID" value="NZ_QMIG01000013.1"/>
</dbReference>
<evidence type="ECO:0000313" key="7">
    <source>
        <dbReference type="Proteomes" id="UP000250462"/>
    </source>
</evidence>
<dbReference type="SUPFAM" id="SSF51905">
    <property type="entry name" value="FAD/NAD(P)-binding domain"/>
    <property type="match status" value="1"/>
</dbReference>
<keyword evidence="4" id="KW-0560">Oxidoreductase</keyword>
<dbReference type="Gene3D" id="3.50.50.60">
    <property type="entry name" value="FAD/NAD(P)-binding domain"/>
    <property type="match status" value="1"/>
</dbReference>
<organism evidence="6 7">
    <name type="scientific">Phytoactinopolyspora halophila</name>
    <dbReference type="NCBI Taxonomy" id="1981511"/>
    <lineage>
        <taxon>Bacteria</taxon>
        <taxon>Bacillati</taxon>
        <taxon>Actinomycetota</taxon>
        <taxon>Actinomycetes</taxon>
        <taxon>Jiangellales</taxon>
        <taxon>Jiangellaceae</taxon>
        <taxon>Phytoactinopolyspora</taxon>
    </lineage>
</organism>
<comment type="cofactor">
    <cofactor evidence="1">
        <name>FAD</name>
        <dbReference type="ChEBI" id="CHEBI:57692"/>
    </cofactor>
</comment>
<keyword evidence="7" id="KW-1185">Reference proteome</keyword>
<dbReference type="Pfam" id="PF01266">
    <property type="entry name" value="DAO"/>
    <property type="match status" value="1"/>
</dbReference>
<evidence type="ECO:0000256" key="2">
    <source>
        <dbReference type="ARBA" id="ARBA00009410"/>
    </source>
</evidence>
<evidence type="ECO:0000256" key="3">
    <source>
        <dbReference type="ARBA" id="ARBA00022630"/>
    </source>
</evidence>
<dbReference type="InterPro" id="IPR006076">
    <property type="entry name" value="FAD-dep_OxRdtase"/>
</dbReference>
<evidence type="ECO:0000256" key="4">
    <source>
        <dbReference type="ARBA" id="ARBA00023002"/>
    </source>
</evidence>
<accession>A0A329QM15</accession>
<dbReference type="PANTHER" id="PTHR13847">
    <property type="entry name" value="SARCOSINE DEHYDROGENASE-RELATED"/>
    <property type="match status" value="1"/>
</dbReference>
<dbReference type="InterPro" id="IPR036188">
    <property type="entry name" value="FAD/NAD-bd_sf"/>
</dbReference>
<reference evidence="6 7" key="1">
    <citation type="submission" date="2018-06" db="EMBL/GenBank/DDBJ databases">
        <title>Phytoactinopolyspora halophila sp. nov., a novel halophilic actinomycete isolated from a saline soil in China.</title>
        <authorList>
            <person name="Tang S.-K."/>
        </authorList>
    </citation>
    <scope>NUCLEOTIDE SEQUENCE [LARGE SCALE GENOMIC DNA]</scope>
    <source>
        <strain evidence="6 7">YIM 96934</strain>
    </source>
</reference>
<comment type="caution">
    <text evidence="6">The sequence shown here is derived from an EMBL/GenBank/DDBJ whole genome shotgun (WGS) entry which is preliminary data.</text>
</comment>
<dbReference type="GO" id="GO:0005737">
    <property type="term" value="C:cytoplasm"/>
    <property type="evidence" value="ECO:0007669"/>
    <property type="project" value="TreeGrafter"/>
</dbReference>
<dbReference type="Gene3D" id="3.30.9.10">
    <property type="entry name" value="D-Amino Acid Oxidase, subunit A, domain 2"/>
    <property type="match status" value="1"/>
</dbReference>
<protein>
    <submittedName>
        <fullName evidence="6">FAD-dependent oxidoreductase</fullName>
    </submittedName>
</protein>
<sequence>MTRVAVIGAGIAGASAAYHLADAGADVVVVDDARNGRATSAGAGILTPVSARPTDDVKSRFMFEAVRHYLDMIRSFERAGHDDHSYGAVGQLILALEDAQLADLDGVMQRAERLTAEYGVAGAGTPYRLPARELAARFPRVSSTAAGAVWLPQVARIDGHTIRELLMHLAVERGARLIDQSADALLTDDGCVRGVRTPEATLYTDHVVLAGGTWSAGLAATAGVDLPVYPQRGQIVHLRMPGGSALPVMSAFNRCYLLSFPGDRVVIGATREDDSGFDPHATVGGIDMLFDRGRAVVPAVQEAQWLEVRVGLRPASPDGEPFIGPATGVAGLWLATGFGPQGLTLAPRAGQLVAASILGESADIPGIFAPDRPR</sequence>
<dbReference type="PANTHER" id="PTHR13847:SF286">
    <property type="entry name" value="D-AMINO ACID DEHYDROGENASE"/>
    <property type="match status" value="1"/>
</dbReference>
<comment type="similarity">
    <text evidence="2">Belongs to the DadA oxidoreductase family.</text>
</comment>
<evidence type="ECO:0000259" key="5">
    <source>
        <dbReference type="Pfam" id="PF01266"/>
    </source>
</evidence>
<name>A0A329QM15_9ACTN</name>
<proteinExistence type="inferred from homology"/>
<dbReference type="GO" id="GO:0016491">
    <property type="term" value="F:oxidoreductase activity"/>
    <property type="evidence" value="ECO:0007669"/>
    <property type="project" value="UniProtKB-KW"/>
</dbReference>
<dbReference type="AlphaFoldDB" id="A0A329QM15"/>
<dbReference type="SUPFAM" id="SSF54373">
    <property type="entry name" value="FAD-linked reductases, C-terminal domain"/>
    <property type="match status" value="1"/>
</dbReference>
<evidence type="ECO:0000256" key="1">
    <source>
        <dbReference type="ARBA" id="ARBA00001974"/>
    </source>
</evidence>
<dbReference type="Proteomes" id="UP000250462">
    <property type="component" value="Unassembled WGS sequence"/>
</dbReference>
<keyword evidence="3" id="KW-0285">Flavoprotein</keyword>
<feature type="domain" description="FAD dependent oxidoreductase" evidence="5">
    <location>
        <begin position="3"/>
        <end position="355"/>
    </location>
</feature>